<organism evidence="7 8">
    <name type="scientific">Athelia psychrophila</name>
    <dbReference type="NCBI Taxonomy" id="1759441"/>
    <lineage>
        <taxon>Eukaryota</taxon>
        <taxon>Fungi</taxon>
        <taxon>Dikarya</taxon>
        <taxon>Basidiomycota</taxon>
        <taxon>Agaricomycotina</taxon>
        <taxon>Agaricomycetes</taxon>
        <taxon>Agaricomycetidae</taxon>
        <taxon>Atheliales</taxon>
        <taxon>Atheliaceae</taxon>
        <taxon>Athelia</taxon>
    </lineage>
</organism>
<evidence type="ECO:0000256" key="6">
    <source>
        <dbReference type="SAM" id="Phobius"/>
    </source>
</evidence>
<evidence type="ECO:0000256" key="4">
    <source>
        <dbReference type="ARBA" id="ARBA00022989"/>
    </source>
</evidence>
<dbReference type="EMBL" id="KV417550">
    <property type="protein sequence ID" value="KZP21039.1"/>
    <property type="molecule type" value="Genomic_DNA"/>
</dbReference>
<keyword evidence="4 6" id="KW-1133">Transmembrane helix</keyword>
<accession>A0A166JN66</accession>
<dbReference type="Pfam" id="PF03647">
    <property type="entry name" value="Tmemb_14"/>
    <property type="match status" value="1"/>
</dbReference>
<evidence type="ECO:0000313" key="8">
    <source>
        <dbReference type="Proteomes" id="UP000076532"/>
    </source>
</evidence>
<sequence length="103" mass="10447">MSATPAYVMGALCIVGGTAGFVRTRSVPSIVAGVSVGLLYLWSANRIRDHGANGVEGALGASAILFLSSLPRVAKGPVPAILAATAAGAGVYYGNLFYNLSKY</sequence>
<proteinExistence type="inferred from homology"/>
<dbReference type="OrthoDB" id="5620at2759"/>
<keyword evidence="8" id="KW-1185">Reference proteome</keyword>
<feature type="transmembrane region" description="Helical" evidence="6">
    <location>
        <begin position="26"/>
        <end position="43"/>
    </location>
</feature>
<comment type="similarity">
    <text evidence="2">Belongs to the TMEM14 family.</text>
</comment>
<name>A0A166JN66_9AGAM</name>
<evidence type="ECO:0000256" key="5">
    <source>
        <dbReference type="ARBA" id="ARBA00023136"/>
    </source>
</evidence>
<evidence type="ECO:0000256" key="1">
    <source>
        <dbReference type="ARBA" id="ARBA00004370"/>
    </source>
</evidence>
<keyword evidence="3 6" id="KW-0812">Transmembrane</keyword>
<feature type="transmembrane region" description="Helical" evidence="6">
    <location>
        <begin position="80"/>
        <end position="98"/>
    </location>
</feature>
<evidence type="ECO:0008006" key="9">
    <source>
        <dbReference type="Google" id="ProtNLM"/>
    </source>
</evidence>
<gene>
    <name evidence="7" type="ORF">FIBSPDRAFT_860948</name>
</gene>
<evidence type="ECO:0000313" key="7">
    <source>
        <dbReference type="EMBL" id="KZP21039.1"/>
    </source>
</evidence>
<keyword evidence="5 6" id="KW-0472">Membrane</keyword>
<comment type="subcellular location">
    <subcellularLocation>
        <location evidence="1">Membrane</location>
    </subcellularLocation>
</comment>
<evidence type="ECO:0000256" key="2">
    <source>
        <dbReference type="ARBA" id="ARBA00007590"/>
    </source>
</evidence>
<dbReference type="Gene3D" id="1.10.10.1740">
    <property type="entry name" value="Transmembrane protein 14-like"/>
    <property type="match status" value="1"/>
</dbReference>
<dbReference type="STRING" id="436010.A0A166JN66"/>
<dbReference type="Proteomes" id="UP000076532">
    <property type="component" value="Unassembled WGS sequence"/>
</dbReference>
<dbReference type="AlphaFoldDB" id="A0A166JN66"/>
<evidence type="ECO:0000256" key="3">
    <source>
        <dbReference type="ARBA" id="ARBA00022692"/>
    </source>
</evidence>
<reference evidence="7 8" key="1">
    <citation type="journal article" date="2016" name="Mol. Biol. Evol.">
        <title>Comparative Genomics of Early-Diverging Mushroom-Forming Fungi Provides Insights into the Origins of Lignocellulose Decay Capabilities.</title>
        <authorList>
            <person name="Nagy L.G."/>
            <person name="Riley R."/>
            <person name="Tritt A."/>
            <person name="Adam C."/>
            <person name="Daum C."/>
            <person name="Floudas D."/>
            <person name="Sun H."/>
            <person name="Yadav J.S."/>
            <person name="Pangilinan J."/>
            <person name="Larsson K.H."/>
            <person name="Matsuura K."/>
            <person name="Barry K."/>
            <person name="Labutti K."/>
            <person name="Kuo R."/>
            <person name="Ohm R.A."/>
            <person name="Bhattacharya S.S."/>
            <person name="Shirouzu T."/>
            <person name="Yoshinaga Y."/>
            <person name="Martin F.M."/>
            <person name="Grigoriev I.V."/>
            <person name="Hibbett D.S."/>
        </authorList>
    </citation>
    <scope>NUCLEOTIDE SEQUENCE [LARGE SCALE GENOMIC DNA]</scope>
    <source>
        <strain evidence="7 8">CBS 109695</strain>
    </source>
</reference>
<protein>
    <recommendedName>
        <fullName evidence="9">TMEM14-domain-containing protein</fullName>
    </recommendedName>
</protein>
<dbReference type="GO" id="GO:0016020">
    <property type="term" value="C:membrane"/>
    <property type="evidence" value="ECO:0007669"/>
    <property type="project" value="UniProtKB-SubCell"/>
</dbReference>
<dbReference type="InterPro" id="IPR005349">
    <property type="entry name" value="TMEM14"/>
</dbReference>
<dbReference type="InterPro" id="IPR044890">
    <property type="entry name" value="TMEM14_sf"/>
</dbReference>